<comment type="caution">
    <text evidence="2">The sequence shown here is derived from an EMBL/GenBank/DDBJ whole genome shotgun (WGS) entry which is preliminary data.</text>
</comment>
<evidence type="ECO:0000259" key="1">
    <source>
        <dbReference type="Pfam" id="PF01841"/>
    </source>
</evidence>
<dbReference type="InterPro" id="IPR038765">
    <property type="entry name" value="Papain-like_cys_pep_sf"/>
</dbReference>
<dbReference type="Pfam" id="PF01841">
    <property type="entry name" value="Transglut_core"/>
    <property type="match status" value="1"/>
</dbReference>
<accession>A0A8J3NCM9</accession>
<keyword evidence="3" id="KW-1185">Reference proteome</keyword>
<sequence>MTNDGYRRAGKYTGLGDGARLAVGLPTDPVGICAVVRGLVIQPDDAAAAGIGPDRLREKDIRPVARLLDVLAGLDPAPLTVARGPATRVVGTCRHFAVLACALLRYQGIPARARCGFATYFRAGRYLDHWITEYRADGRWVRVDSEVLGLDVVDRPDDLADGAFLTGGEAWHRYRRDGADPMLFGVAGTDHAWGAAEIRGNAIRDLAALCDREMLPWDEWGRMTASYAGRTGADYDALLDAVAATCAADDPTELARLYASADLAVPDTLH</sequence>
<dbReference type="Proteomes" id="UP000612808">
    <property type="component" value="Unassembled WGS sequence"/>
</dbReference>
<dbReference type="RefSeq" id="WP_203655948.1">
    <property type="nucleotide sequence ID" value="NZ_BAAAZM010000003.1"/>
</dbReference>
<evidence type="ECO:0000313" key="2">
    <source>
        <dbReference type="EMBL" id="GID10619.1"/>
    </source>
</evidence>
<dbReference type="Gene3D" id="3.10.620.30">
    <property type="match status" value="1"/>
</dbReference>
<dbReference type="EMBL" id="BOMB01000008">
    <property type="protein sequence ID" value="GID10619.1"/>
    <property type="molecule type" value="Genomic_DNA"/>
</dbReference>
<protein>
    <recommendedName>
        <fullName evidence="1">Transglutaminase-like domain-containing protein</fullName>
    </recommendedName>
</protein>
<dbReference type="AlphaFoldDB" id="A0A8J3NCM9"/>
<feature type="domain" description="Transglutaminase-like" evidence="1">
    <location>
        <begin position="90"/>
        <end position="144"/>
    </location>
</feature>
<dbReference type="SUPFAM" id="SSF54001">
    <property type="entry name" value="Cysteine proteinases"/>
    <property type="match status" value="1"/>
</dbReference>
<gene>
    <name evidence="2" type="ORF">Aru02nite_15080</name>
</gene>
<dbReference type="InterPro" id="IPR002931">
    <property type="entry name" value="Transglutaminase-like"/>
</dbReference>
<name>A0A8J3NCM9_9ACTN</name>
<proteinExistence type="predicted"/>
<evidence type="ECO:0000313" key="3">
    <source>
        <dbReference type="Proteomes" id="UP000612808"/>
    </source>
</evidence>
<reference evidence="2" key="1">
    <citation type="submission" date="2021-01" db="EMBL/GenBank/DDBJ databases">
        <title>Whole genome shotgun sequence of Actinocatenispora rupis NBRC 107355.</title>
        <authorList>
            <person name="Komaki H."/>
            <person name="Tamura T."/>
        </authorList>
    </citation>
    <scope>NUCLEOTIDE SEQUENCE</scope>
    <source>
        <strain evidence="2">NBRC 107355</strain>
    </source>
</reference>
<organism evidence="2 3">
    <name type="scientific">Actinocatenispora rupis</name>
    <dbReference type="NCBI Taxonomy" id="519421"/>
    <lineage>
        <taxon>Bacteria</taxon>
        <taxon>Bacillati</taxon>
        <taxon>Actinomycetota</taxon>
        <taxon>Actinomycetes</taxon>
        <taxon>Micromonosporales</taxon>
        <taxon>Micromonosporaceae</taxon>
        <taxon>Actinocatenispora</taxon>
    </lineage>
</organism>